<dbReference type="EMBL" id="JACIIV010000011">
    <property type="protein sequence ID" value="MBB6227540.1"/>
    <property type="molecule type" value="Genomic_DNA"/>
</dbReference>
<dbReference type="InterPro" id="IPR008266">
    <property type="entry name" value="Tyr_kinase_AS"/>
</dbReference>
<proteinExistence type="predicted"/>
<evidence type="ECO:0000256" key="3">
    <source>
        <dbReference type="ARBA" id="ARBA00022777"/>
    </source>
</evidence>
<dbReference type="InterPro" id="IPR000719">
    <property type="entry name" value="Prot_kinase_dom"/>
</dbReference>
<dbReference type="Pfam" id="PF00069">
    <property type="entry name" value="Pkinase"/>
    <property type="match status" value="1"/>
</dbReference>
<keyword evidence="6" id="KW-0472">Membrane</keyword>
<keyword evidence="9" id="KW-1185">Reference proteome</keyword>
<dbReference type="EC" id="2.7.11.1" evidence="8"/>
<keyword evidence="1 8" id="KW-0808">Transferase</keyword>
<dbReference type="RefSeq" id="WP_184198310.1">
    <property type="nucleotide sequence ID" value="NZ_JACIIV010000011.1"/>
</dbReference>
<accession>A0A841L547</accession>
<keyword evidence="6" id="KW-0812">Transmembrane</keyword>
<keyword evidence="4 5" id="KW-0067">ATP-binding</keyword>
<dbReference type="GO" id="GO:0004674">
    <property type="term" value="F:protein serine/threonine kinase activity"/>
    <property type="evidence" value="ECO:0007669"/>
    <property type="project" value="UniProtKB-EC"/>
</dbReference>
<dbReference type="PANTHER" id="PTHR43289">
    <property type="entry name" value="MITOGEN-ACTIVATED PROTEIN KINASE KINASE KINASE 20-RELATED"/>
    <property type="match status" value="1"/>
</dbReference>
<evidence type="ECO:0000256" key="1">
    <source>
        <dbReference type="ARBA" id="ARBA00022679"/>
    </source>
</evidence>
<comment type="caution">
    <text evidence="8">The sequence shown here is derived from an EMBL/GenBank/DDBJ whole genome shotgun (WGS) entry which is preliminary data.</text>
</comment>
<dbReference type="GO" id="GO:0005524">
    <property type="term" value="F:ATP binding"/>
    <property type="evidence" value="ECO:0007669"/>
    <property type="project" value="UniProtKB-UniRule"/>
</dbReference>
<dbReference type="CDD" id="cd14014">
    <property type="entry name" value="STKc_PknB_like"/>
    <property type="match status" value="1"/>
</dbReference>
<sequence>MSSDLATERAALALFDDLVDVRETERELWIAERTTDAAVKDRLRAMLAADAISSLGTGAAALFTSQPAPTHVGHYRIEGLIGRGGMGAVYRGRRDAGDFDHQVAIKIIKPGLLSDVLTQRFLAERQTLASLSHPNIARLHDGGSTAEGAPYIIMELIDGQPIDRWASSKGLDARSRVALLITAARATAHAHSRLIIHRDITPANVLVTTDATVKLIDFGIARAAEGEMTTSTDIYGLGRVATRLLPAPDAELAAIIARATHADPEARYPTADALADDLQAWSNGMPVEAMPRRRRYVAAKFVARHRLAVAGSAAAVVLLFGALGAVLVANRQARLAEAEAQARFAQTRGIAHALLFPVFDAVSAVPGATRARALLAETGVEYLDALAAMRAAPPDVAAEAGRGYVRLAAVIGGGQAAQLGHYADSGALLARADALLTRAFKAAPGDRTAAIDFARLRVEQAGQALYNDNDTRAGRAAARDARDATARLAATDVEAAALHASALQALADADGWDNDDEKAIIGHKAAEAFIAALPTALREDPLVLAPRSANLRLLGEAQHRRKTAEAAATLARAVSINRALLAARPGDPSRQRKLIASLWYSGVIARGTGQPKAAKAFLEEGIALARLMVARDPADAGGRQMVSITAEILAQLAADRGDAAENARIATELIDAHEALVALAENAAGARRSMASALRTQGGNRYNVGDVPGACAIWRQTMTLYTSLERDGALTDFDRKNGFPETRSLLADICEGGVPVSARPARL</sequence>
<dbReference type="InterPro" id="IPR017441">
    <property type="entry name" value="Protein_kinase_ATP_BS"/>
</dbReference>
<protein>
    <submittedName>
        <fullName evidence="8">Serine/threonine-protein kinase</fullName>
        <ecNumber evidence="8">2.7.11.1</ecNumber>
    </submittedName>
</protein>
<dbReference type="AlphaFoldDB" id="A0A841L547"/>
<feature type="binding site" evidence="5">
    <location>
        <position position="106"/>
    </location>
    <ligand>
        <name>ATP</name>
        <dbReference type="ChEBI" id="CHEBI:30616"/>
    </ligand>
</feature>
<dbReference type="PROSITE" id="PS00107">
    <property type="entry name" value="PROTEIN_KINASE_ATP"/>
    <property type="match status" value="1"/>
</dbReference>
<organism evidence="8 9">
    <name type="scientific">Polymorphobacter multimanifer</name>
    <dbReference type="NCBI Taxonomy" id="1070431"/>
    <lineage>
        <taxon>Bacteria</taxon>
        <taxon>Pseudomonadati</taxon>
        <taxon>Pseudomonadota</taxon>
        <taxon>Alphaproteobacteria</taxon>
        <taxon>Sphingomonadales</taxon>
        <taxon>Sphingosinicellaceae</taxon>
        <taxon>Polymorphobacter</taxon>
    </lineage>
</organism>
<dbReference type="PROSITE" id="PS00109">
    <property type="entry name" value="PROTEIN_KINASE_TYR"/>
    <property type="match status" value="1"/>
</dbReference>
<reference evidence="8 9" key="1">
    <citation type="submission" date="2020-08" db="EMBL/GenBank/DDBJ databases">
        <title>Genomic Encyclopedia of Type Strains, Phase IV (KMG-IV): sequencing the most valuable type-strain genomes for metagenomic binning, comparative biology and taxonomic classification.</title>
        <authorList>
            <person name="Goeker M."/>
        </authorList>
    </citation>
    <scope>NUCLEOTIDE SEQUENCE [LARGE SCALE GENOMIC DNA]</scope>
    <source>
        <strain evidence="8 9">DSM 102189</strain>
    </source>
</reference>
<keyword evidence="2 5" id="KW-0547">Nucleotide-binding</keyword>
<dbReference type="SUPFAM" id="SSF56112">
    <property type="entry name" value="Protein kinase-like (PK-like)"/>
    <property type="match status" value="1"/>
</dbReference>
<name>A0A841L547_9SPHN</name>
<evidence type="ECO:0000256" key="5">
    <source>
        <dbReference type="PROSITE-ProRule" id="PRU10141"/>
    </source>
</evidence>
<feature type="domain" description="Protein kinase" evidence="7">
    <location>
        <begin position="75"/>
        <end position="355"/>
    </location>
</feature>
<dbReference type="Gene3D" id="3.30.200.20">
    <property type="entry name" value="Phosphorylase Kinase, domain 1"/>
    <property type="match status" value="1"/>
</dbReference>
<gene>
    <name evidence="8" type="ORF">FHS79_001709</name>
</gene>
<dbReference type="Gene3D" id="1.10.510.10">
    <property type="entry name" value="Transferase(Phosphotransferase) domain 1"/>
    <property type="match status" value="1"/>
</dbReference>
<evidence type="ECO:0000259" key="7">
    <source>
        <dbReference type="PROSITE" id="PS50011"/>
    </source>
</evidence>
<feature type="transmembrane region" description="Helical" evidence="6">
    <location>
        <begin position="307"/>
        <end position="329"/>
    </location>
</feature>
<evidence type="ECO:0000256" key="6">
    <source>
        <dbReference type="SAM" id="Phobius"/>
    </source>
</evidence>
<keyword evidence="3 8" id="KW-0418">Kinase</keyword>
<dbReference type="Proteomes" id="UP000538147">
    <property type="component" value="Unassembled WGS sequence"/>
</dbReference>
<keyword evidence="6" id="KW-1133">Transmembrane helix</keyword>
<dbReference type="PROSITE" id="PS50011">
    <property type="entry name" value="PROTEIN_KINASE_DOM"/>
    <property type="match status" value="1"/>
</dbReference>
<dbReference type="PANTHER" id="PTHR43289:SF34">
    <property type="entry name" value="SERINE_THREONINE-PROTEIN KINASE YBDM-RELATED"/>
    <property type="match status" value="1"/>
</dbReference>
<evidence type="ECO:0000256" key="2">
    <source>
        <dbReference type="ARBA" id="ARBA00022741"/>
    </source>
</evidence>
<evidence type="ECO:0000313" key="9">
    <source>
        <dbReference type="Proteomes" id="UP000538147"/>
    </source>
</evidence>
<dbReference type="InterPro" id="IPR011009">
    <property type="entry name" value="Kinase-like_dom_sf"/>
</dbReference>
<evidence type="ECO:0000313" key="8">
    <source>
        <dbReference type="EMBL" id="MBB6227540.1"/>
    </source>
</evidence>
<evidence type="ECO:0000256" key="4">
    <source>
        <dbReference type="ARBA" id="ARBA00022840"/>
    </source>
</evidence>